<keyword evidence="1" id="KW-0812">Transmembrane</keyword>
<reference evidence="2 3" key="1">
    <citation type="submission" date="2020-01" db="EMBL/GenBank/DDBJ databases">
        <title>Genomes assembled from Gulf of Kutch pelagic sediment metagenomes.</title>
        <authorList>
            <person name="Chandrashekar M."/>
            <person name="Mahajan M.S."/>
            <person name="Dave K.J."/>
            <person name="Vatsa P."/>
            <person name="Nathani N.M."/>
        </authorList>
    </citation>
    <scope>NUCLEOTIDE SEQUENCE [LARGE SCALE GENOMIC DNA]</scope>
    <source>
        <strain evidence="2">KS3-K002</strain>
    </source>
</reference>
<feature type="transmembrane region" description="Helical" evidence="1">
    <location>
        <begin position="101"/>
        <end position="122"/>
    </location>
</feature>
<feature type="transmembrane region" description="Helical" evidence="1">
    <location>
        <begin position="12"/>
        <end position="30"/>
    </location>
</feature>
<evidence type="ECO:0000256" key="1">
    <source>
        <dbReference type="SAM" id="Phobius"/>
    </source>
</evidence>
<name>A0AAE4Z869_9BACT</name>
<proteinExistence type="predicted"/>
<accession>A0AAE4Z869</accession>
<sequence length="127" mass="13320">MARLSHRRTLRILRLVFVVVALGGTAYFGLMDALDSFKAADTFLRKLAVTSQLLYAICGGLGILAVLQLRFDARWLLFGWAGAATLTAFLAPIAWGGTGVAAAAVAGASAALLTAVVVWAGIRASQR</sequence>
<dbReference type="EMBL" id="JAACAK010000083">
    <property type="protein sequence ID" value="NIR75609.1"/>
    <property type="molecule type" value="Genomic_DNA"/>
</dbReference>
<evidence type="ECO:0000313" key="3">
    <source>
        <dbReference type="Proteomes" id="UP000702544"/>
    </source>
</evidence>
<dbReference type="AlphaFoldDB" id="A0AAE4Z869"/>
<protein>
    <submittedName>
        <fullName evidence="2">Uncharacterized protein</fullName>
    </submittedName>
</protein>
<dbReference type="Proteomes" id="UP000702544">
    <property type="component" value="Unassembled WGS sequence"/>
</dbReference>
<comment type="caution">
    <text evidence="2">The sequence shown here is derived from an EMBL/GenBank/DDBJ whole genome shotgun (WGS) entry which is preliminary data.</text>
</comment>
<organism evidence="2 3">
    <name type="scientific">Candidatus Kutchimonas denitrificans</name>
    <dbReference type="NCBI Taxonomy" id="3056748"/>
    <lineage>
        <taxon>Bacteria</taxon>
        <taxon>Pseudomonadati</taxon>
        <taxon>Gemmatimonadota</taxon>
        <taxon>Gemmatimonadia</taxon>
        <taxon>Candidatus Palauibacterales</taxon>
        <taxon>Candidatus Palauibacteraceae</taxon>
        <taxon>Candidatus Kutchimonas</taxon>
    </lineage>
</organism>
<evidence type="ECO:0000313" key="2">
    <source>
        <dbReference type="EMBL" id="NIR75609.1"/>
    </source>
</evidence>
<keyword evidence="1" id="KW-0472">Membrane</keyword>
<feature type="transmembrane region" description="Helical" evidence="1">
    <location>
        <begin position="76"/>
        <end position="95"/>
    </location>
</feature>
<feature type="transmembrane region" description="Helical" evidence="1">
    <location>
        <begin position="50"/>
        <end position="69"/>
    </location>
</feature>
<keyword evidence="1" id="KW-1133">Transmembrane helix</keyword>
<gene>
    <name evidence="2" type="ORF">GWO12_10950</name>
</gene>